<dbReference type="Pfam" id="PF12951">
    <property type="entry name" value="PATR"/>
    <property type="match status" value="4"/>
</dbReference>
<dbReference type="SUPFAM" id="SSF103515">
    <property type="entry name" value="Autotransporter"/>
    <property type="match status" value="1"/>
</dbReference>
<keyword evidence="1" id="KW-0732">Signal</keyword>
<organism evidence="3 4">
    <name type="scientific">Ochrobactrum quorumnocens</name>
    <dbReference type="NCBI Taxonomy" id="271865"/>
    <lineage>
        <taxon>Bacteria</taxon>
        <taxon>Pseudomonadati</taxon>
        <taxon>Pseudomonadota</taxon>
        <taxon>Alphaproteobacteria</taxon>
        <taxon>Hyphomicrobiales</taxon>
        <taxon>Brucellaceae</taxon>
        <taxon>Brucella/Ochrobactrum group</taxon>
        <taxon>Ochrobactrum</taxon>
    </lineage>
</organism>
<dbReference type="InterPro" id="IPR036709">
    <property type="entry name" value="Autotransporte_beta_dom_sf"/>
</dbReference>
<dbReference type="KEGG" id="och:CES85_3632"/>
<dbReference type="InterPro" id="IPR012332">
    <property type="entry name" value="Autotransporter_pectin_lyase_C"/>
</dbReference>
<dbReference type="InterPro" id="IPR051551">
    <property type="entry name" value="Autotransporter_adhesion"/>
</dbReference>
<accession>A0A248UQL3</accession>
<evidence type="ECO:0000256" key="1">
    <source>
        <dbReference type="ARBA" id="ARBA00022729"/>
    </source>
</evidence>
<dbReference type="Proteomes" id="UP000215256">
    <property type="component" value="Plasmid unnamed1"/>
</dbReference>
<dbReference type="NCBIfam" id="TIGR02601">
    <property type="entry name" value="autotrns_rpt"/>
    <property type="match status" value="2"/>
</dbReference>
<sequence length="1682" mass="167715">MGYMGSGALTITDGGRVTNSFGYIGANLGSIGTATVSGGGSSWENSGDLVVGQLGDGTLAIESGGAVSNATGHIGFSPGSIGTITVTGENSSWTNHSTLVVGNYGTGRLTVAQGGVVSSEDGGIGIQAGSFGTVTVRDVGSIWTMVNDLVIGRAGSGTVSVAAGGMVNNGFGYIGTGLGAESHVNITGAGSQWTNAHSLFVGDAGGHGTLLIENGGTVSNGYGVIGSGTGTGTKGAVIVTGENSRWSNLGDLNLGNSGTGTLTVEEGGAVLTGRAGYVGYGAGAFGAVTVLGEGSSWESSLGIYVGVFGNGELSIKEGGRVSGYGGTLGDFADSAGLATVSGMNSSWINTADVIIGNNGAGTLSVEDGGQVSNTFGTMAKEAGSKAAVTVTGNDSAWINSDTLYIGLRGTGALSVEDGGYVSNATGFIGRAGDARGMVTVAGSGSAWDNDTLYVGTDGKGSLSVMNGGAVSNESAGFVGYSSGAQGDVLVTGRGSSWTSKGNLNVGYAGTGILTIADGATVTAASGVGSIDVASISSSTGTINIGAASGEHAANAGTLKSAGLLFGSGTGSLVFNHTGLSDGFVLDFAPDIAGRGTIFNENGNTVLNGDNSHFTGETEVTGGELTIADRIGGSASVHGGSLRVNGQLGGNVEVSDTGRIMGRGTIEGSLSLSSGGTLSGQQGQALAVVGDLRLDAGSAVEVALGGVSSPALFNVGGNLTLDGMLEVTDQGGFGVGVYRLFDYAGGLTDNGLSIGSTPAGVVADDLSIQTAVDGQINLVSTAGAELGFWDGGDVALHDNNAVDGGSGTWRADGRNWTSDNGSINGSFKPYPTFAIFQGTSGAVAVDNRAGAIGVTGMQFATDGYRVSGDPVELLGMNGETIIRVGDGGASDSGTAVGISATLSGASGVVKTGAGSLVLTGNNTYTGDTRISSGTLWLSSDANLGASSGAVIFDGGTLATTSGFTSGRAITFNDSARIDVFADRELSLYGAISGTGGLEKLGNGTLKLSGENTYGGDTVVRAGTLIGDAGSITGNIANAGTVVFEQGANKSFIGNIVGFGGLTGKMIKRGTGTLTLTGSSHLGWTVDAGELVSATNRFTSDLVIGADGSFTFDQDYAGSYAGTIIGSGALLLTGGGAVALTADSSGFAGTTALSNMTLVVAEALGGSLSILDGGRLEGTGTVGPTTVAAGGTLAPGNSIGTLAVDGDLSFAPGSRYEVEVNPQRTDRDLLYVAGNAALNGGAIAHIGATGEYELRSTYTIISAHGALSGTFDGVTSDFAFLNPDLIYDYGAGTVDLLLVRNDRDFASVALTPNQIATAQGIDSIGFDASDAVYDAVAQITADNQLIRASFDALSGEIHASAMTALIEDSRLIRNAANDRIRAAFGNTGASATPVLAYGPEDAPILVDAEHAGPAFWSHGFGSWGSADDDSNAASLDRATGGVLVGADRLVDEWRLGLLVGYSQSSFDARDRASSGSSNNYHLGLYGGTEWGELALRTGAAYTWHNIDTRRSVAIPGLADSPSADYSAATFQVFGELAHGLELDSESRLEPFANLAHLSLHRDGFGEQGGAATLTAASTTAGVTFTTLGLRSEHNLTFGTMDAKLNGTVGWRYAFGDTTPESNHAFWTSDAFTIAGAPVAKDTAIIDAGIDLNLTPDAAVGLYYTGQLSSVSADHGFKANLNMRF</sequence>
<dbReference type="InterPro" id="IPR013425">
    <property type="entry name" value="Autotrns_rpt"/>
</dbReference>
<dbReference type="InterPro" id="IPR011050">
    <property type="entry name" value="Pectin_lyase_fold/virulence"/>
</dbReference>
<proteinExistence type="predicted"/>
<feature type="domain" description="Autotransporter" evidence="2">
    <location>
        <begin position="1406"/>
        <end position="1682"/>
    </location>
</feature>
<dbReference type="Gene3D" id="2.40.128.130">
    <property type="entry name" value="Autotransporter beta-domain"/>
    <property type="match status" value="1"/>
</dbReference>
<gene>
    <name evidence="3" type="ORF">CES85_3632</name>
</gene>
<dbReference type="InterPro" id="IPR005546">
    <property type="entry name" value="Autotransporte_beta"/>
</dbReference>
<dbReference type="NCBIfam" id="TIGR04393">
    <property type="entry name" value="rpt_T5SS_PEPC"/>
    <property type="match status" value="10"/>
</dbReference>
<dbReference type="PANTHER" id="PTHR35037">
    <property type="entry name" value="C-TERMINAL REGION OF AIDA-LIKE PROTEIN"/>
    <property type="match status" value="1"/>
</dbReference>
<dbReference type="InterPro" id="IPR030895">
    <property type="entry name" value="T5SS_PEPC_rpt"/>
</dbReference>
<dbReference type="PANTHER" id="PTHR35037:SF3">
    <property type="entry name" value="C-TERMINAL REGION OF AIDA-LIKE PROTEIN"/>
    <property type="match status" value="1"/>
</dbReference>
<evidence type="ECO:0000313" key="3">
    <source>
        <dbReference type="EMBL" id="ASV88681.1"/>
    </source>
</evidence>
<keyword evidence="3" id="KW-0614">Plasmid</keyword>
<dbReference type="PROSITE" id="PS51208">
    <property type="entry name" value="AUTOTRANSPORTER"/>
    <property type="match status" value="1"/>
</dbReference>
<dbReference type="GO" id="GO:0019867">
    <property type="term" value="C:outer membrane"/>
    <property type="evidence" value="ECO:0007669"/>
    <property type="project" value="InterPro"/>
</dbReference>
<geneLocation type="plasmid" evidence="3 4">
    <name>unnamed1</name>
</geneLocation>
<name>A0A248UQL3_9HYPH</name>
<dbReference type="SUPFAM" id="SSF51126">
    <property type="entry name" value="Pectin lyase-like"/>
    <property type="match status" value="2"/>
</dbReference>
<evidence type="ECO:0000313" key="4">
    <source>
        <dbReference type="Proteomes" id="UP000215256"/>
    </source>
</evidence>
<dbReference type="Pfam" id="PF03797">
    <property type="entry name" value="Autotransporter"/>
    <property type="match status" value="1"/>
</dbReference>
<reference evidence="3 4" key="1">
    <citation type="submission" date="2017-07" db="EMBL/GenBank/DDBJ databases">
        <title>Phylogenetic study on the rhizospheric bacterium Ochrobactrum sp. A44.</title>
        <authorList>
            <person name="Krzyzanowska D.M."/>
            <person name="Ossowicki A."/>
            <person name="Rajewska M."/>
            <person name="Maciag T."/>
            <person name="Kaczynski Z."/>
            <person name="Czerwicka M."/>
            <person name="Jafra S."/>
        </authorList>
    </citation>
    <scope>NUCLEOTIDE SEQUENCE [LARGE SCALE GENOMIC DNA]</scope>
    <source>
        <strain evidence="3 4">A44</strain>
        <plasmid evidence="3 4">unnamed1</plasmid>
    </source>
</reference>
<protein>
    <submittedName>
        <fullName evidence="3">Outer membrane autotransporter barrel domain protein</fullName>
    </submittedName>
</protein>
<dbReference type="NCBIfam" id="TIGR01414">
    <property type="entry name" value="autotrans_barl"/>
    <property type="match status" value="1"/>
</dbReference>
<dbReference type="SMART" id="SM00869">
    <property type="entry name" value="Autotransporter"/>
    <property type="match status" value="1"/>
</dbReference>
<dbReference type="Gene3D" id="2.160.20.20">
    <property type="match status" value="1"/>
</dbReference>
<evidence type="ECO:0000259" key="2">
    <source>
        <dbReference type="PROSITE" id="PS51208"/>
    </source>
</evidence>
<dbReference type="EMBL" id="CP022605">
    <property type="protein sequence ID" value="ASV88681.1"/>
    <property type="molecule type" value="Genomic_DNA"/>
</dbReference>
<dbReference type="InterPro" id="IPR006315">
    <property type="entry name" value="OM_autotransptr_brl_dom"/>
</dbReference>